<dbReference type="InterPro" id="IPR016181">
    <property type="entry name" value="Acyl_CoA_acyltransferase"/>
</dbReference>
<gene>
    <name evidence="2" type="ORF">M0654_00410</name>
</gene>
<comment type="caution">
    <text evidence="2">The sequence shown here is derived from an EMBL/GenBank/DDBJ whole genome shotgun (WGS) entry which is preliminary data.</text>
</comment>
<dbReference type="CDD" id="cd04301">
    <property type="entry name" value="NAT_SF"/>
    <property type="match status" value="1"/>
</dbReference>
<reference evidence="2 3" key="1">
    <citation type="submission" date="2022-04" db="EMBL/GenBank/DDBJ databases">
        <title>Rhizobium coralii sp. nov., isolated from coral Turbinaria peltata.</title>
        <authorList>
            <person name="Sun H."/>
        </authorList>
    </citation>
    <scope>NUCLEOTIDE SEQUENCE [LARGE SCALE GENOMIC DNA]</scope>
    <source>
        <strain evidence="2 3">NTR19</strain>
    </source>
</reference>
<dbReference type="EMBL" id="JALPRY010000001">
    <property type="protein sequence ID" value="MCK8778432.1"/>
    <property type="molecule type" value="Genomic_DNA"/>
</dbReference>
<evidence type="ECO:0000313" key="3">
    <source>
        <dbReference type="Proteomes" id="UP001202827"/>
    </source>
</evidence>
<dbReference type="Proteomes" id="UP001202827">
    <property type="component" value="Unassembled WGS sequence"/>
</dbReference>
<protein>
    <submittedName>
        <fullName evidence="2">GNAT family N-acetyltransferase</fullName>
    </submittedName>
</protein>
<evidence type="ECO:0000259" key="1">
    <source>
        <dbReference type="PROSITE" id="PS51186"/>
    </source>
</evidence>
<name>A0ABT0IKP0_9HYPH</name>
<dbReference type="InterPro" id="IPR000182">
    <property type="entry name" value="GNAT_dom"/>
</dbReference>
<proteinExistence type="predicted"/>
<sequence>MAELELTDSPSPEDLAVISEGLTAFNELEVGPSERLPLAVLIRDDSDGSPGRIVGGLSGYTSWGWLFTQLIFIPENLRSQGMASRLLTAAENEARARGCGGAWIDTFNPMALKAYQRQGYEVFGELPAFVGDRTRTFLKKAL</sequence>
<keyword evidence="3" id="KW-1185">Reference proteome</keyword>
<feature type="domain" description="N-acetyltransferase" evidence="1">
    <location>
        <begin position="5"/>
        <end position="142"/>
    </location>
</feature>
<evidence type="ECO:0000313" key="2">
    <source>
        <dbReference type="EMBL" id="MCK8778432.1"/>
    </source>
</evidence>
<organism evidence="2 3">
    <name type="scientific">Neorhizobium turbinariae</name>
    <dbReference type="NCBI Taxonomy" id="2937795"/>
    <lineage>
        <taxon>Bacteria</taxon>
        <taxon>Pseudomonadati</taxon>
        <taxon>Pseudomonadota</taxon>
        <taxon>Alphaproteobacteria</taxon>
        <taxon>Hyphomicrobiales</taxon>
        <taxon>Rhizobiaceae</taxon>
        <taxon>Rhizobium/Agrobacterium group</taxon>
        <taxon>Neorhizobium</taxon>
    </lineage>
</organism>
<dbReference type="RefSeq" id="WP_248681354.1">
    <property type="nucleotide sequence ID" value="NZ_JALPRY010000001.1"/>
</dbReference>
<dbReference type="Gene3D" id="3.40.630.30">
    <property type="match status" value="1"/>
</dbReference>
<dbReference type="Pfam" id="PF00583">
    <property type="entry name" value="Acetyltransf_1"/>
    <property type="match status" value="1"/>
</dbReference>
<dbReference type="SUPFAM" id="SSF55729">
    <property type="entry name" value="Acyl-CoA N-acyltransferases (Nat)"/>
    <property type="match status" value="1"/>
</dbReference>
<dbReference type="PROSITE" id="PS51186">
    <property type="entry name" value="GNAT"/>
    <property type="match status" value="1"/>
</dbReference>
<accession>A0ABT0IKP0</accession>